<accession>A0ABQ6P4L7</accession>
<proteinExistence type="predicted"/>
<evidence type="ECO:0000313" key="15">
    <source>
        <dbReference type="EMBL" id="GMM60203.1"/>
    </source>
</evidence>
<dbReference type="EC" id="2.7.13.3" evidence="3"/>
<keyword evidence="7 13" id="KW-0812">Transmembrane</keyword>
<evidence type="ECO:0000256" key="7">
    <source>
        <dbReference type="ARBA" id="ARBA00022692"/>
    </source>
</evidence>
<evidence type="ECO:0000256" key="1">
    <source>
        <dbReference type="ARBA" id="ARBA00000085"/>
    </source>
</evidence>
<evidence type="ECO:0000256" key="3">
    <source>
        <dbReference type="ARBA" id="ARBA00012438"/>
    </source>
</evidence>
<keyword evidence="13" id="KW-0472">Membrane</keyword>
<keyword evidence="8" id="KW-0547">Nucleotide-binding</keyword>
<dbReference type="GO" id="GO:0016301">
    <property type="term" value="F:kinase activity"/>
    <property type="evidence" value="ECO:0007669"/>
    <property type="project" value="UniProtKB-KW"/>
</dbReference>
<keyword evidence="6" id="KW-0808">Transferase</keyword>
<comment type="caution">
    <text evidence="15">The sequence shown here is derived from an EMBL/GenBank/DDBJ whole genome shotgun (WGS) entry which is preliminary data.</text>
</comment>
<dbReference type="CDD" id="cd00082">
    <property type="entry name" value="HisKA"/>
    <property type="match status" value="1"/>
</dbReference>
<dbReference type="InterPro" id="IPR017055">
    <property type="entry name" value="Sig_transdc_His_kinase_DctB"/>
</dbReference>
<evidence type="ECO:0000259" key="14">
    <source>
        <dbReference type="PROSITE" id="PS50109"/>
    </source>
</evidence>
<sequence>MIERLALRLRQRRALAGWALAALAAGALAAPVAGALLHETLVARFADETLADARLRQALADSEVARLRLLPEALANDRDVTDVAQPANGPASGAPSPDRIARLNARLERMAREAGAAVIYLIGPDGRALAASNWRSPTTFLGKYYGFRPYYREARDRGQAEQFALGTVSGKPGLYLGRRVNANNVIVVKLEFDGLEAQWRAAGGLTFVTDRDGVILVTSRPDWRFAATHALDPATHRAETRTNGVPHIGPPPFHLRDDGTLVLTPSAPLPLLSPAEDRGPYLLASTPPDARGWRFHLALPLREVETTVTMARIGGGLIAAVLVALAGLLAERRRRRAERTRQLEDAVAERTAAMGREMAERMAAEERAETLRETLRQANRLATLGQITAGVAHETAQPVAAIRTHAMAARLLLDRGETAQAAQTLVAIDGLADRIGTVTAQLRNFARKGRGGSGPVAMAEIIDGACLLLKERLAPVTFVCPPVPPGLHVQGERVRFEQVLVNLMRNALEAMEGSPDPVLTLTLTEHGDMVTILIADNGPGIAPDLAERLFTPFATTRPAGLGLGLVIARDIVEELGGTLQLRPGRGGATFAVTLPRARP</sequence>
<keyword evidence="16" id="KW-1185">Reference proteome</keyword>
<evidence type="ECO:0000256" key="9">
    <source>
        <dbReference type="ARBA" id="ARBA00022777"/>
    </source>
</evidence>
<dbReference type="Pfam" id="PF02518">
    <property type="entry name" value="HATPase_c"/>
    <property type="match status" value="1"/>
</dbReference>
<dbReference type="PIRSF" id="PIRSF036431">
    <property type="entry name" value="STHK_DctB"/>
    <property type="match status" value="1"/>
</dbReference>
<keyword evidence="11 13" id="KW-1133">Transmembrane helix</keyword>
<reference evidence="15 16" key="1">
    <citation type="submission" date="2023-06" db="EMBL/GenBank/DDBJ databases">
        <title>Draft genome sequence of Novosphingobium sp. strain IK01.</title>
        <authorList>
            <person name="Hatamoto M."/>
            <person name="Ikarashi T."/>
            <person name="Yamaguchi T."/>
        </authorList>
    </citation>
    <scope>NUCLEOTIDE SEQUENCE [LARGE SCALE GENOMIC DNA]</scope>
    <source>
        <strain evidence="15 16">IK01</strain>
    </source>
</reference>
<name>A0ABQ6P4L7_9SPHN</name>
<evidence type="ECO:0000256" key="12">
    <source>
        <dbReference type="ARBA" id="ARBA00023012"/>
    </source>
</evidence>
<dbReference type="PROSITE" id="PS50109">
    <property type="entry name" value="HIS_KIN"/>
    <property type="match status" value="1"/>
</dbReference>
<dbReference type="Gene3D" id="3.30.565.10">
    <property type="entry name" value="Histidine kinase-like ATPase, C-terminal domain"/>
    <property type="match status" value="1"/>
</dbReference>
<dbReference type="InterPro" id="IPR029151">
    <property type="entry name" value="Sensor-like_sf"/>
</dbReference>
<evidence type="ECO:0000256" key="11">
    <source>
        <dbReference type="ARBA" id="ARBA00022989"/>
    </source>
</evidence>
<feature type="domain" description="Histidine kinase" evidence="14">
    <location>
        <begin position="390"/>
        <end position="598"/>
    </location>
</feature>
<dbReference type="Gene3D" id="6.10.250.3020">
    <property type="match status" value="1"/>
</dbReference>
<keyword evidence="10" id="KW-0067">ATP-binding</keyword>
<keyword evidence="5" id="KW-0597">Phosphoprotein</keyword>
<dbReference type="PANTHER" id="PTHR43065">
    <property type="entry name" value="SENSOR HISTIDINE KINASE"/>
    <property type="match status" value="1"/>
</dbReference>
<evidence type="ECO:0000256" key="13">
    <source>
        <dbReference type="SAM" id="Phobius"/>
    </source>
</evidence>
<organism evidence="15 16">
    <name type="scientific">Novosphingobium pituita</name>
    <dbReference type="NCBI Taxonomy" id="3056842"/>
    <lineage>
        <taxon>Bacteria</taxon>
        <taxon>Pseudomonadati</taxon>
        <taxon>Pseudomonadota</taxon>
        <taxon>Alphaproteobacteria</taxon>
        <taxon>Sphingomonadales</taxon>
        <taxon>Sphingomonadaceae</taxon>
        <taxon>Novosphingobium</taxon>
    </lineage>
</organism>
<dbReference type="InterPro" id="IPR003594">
    <property type="entry name" value="HATPase_dom"/>
</dbReference>
<comment type="subcellular location">
    <subcellularLocation>
        <location evidence="2">Cell membrane</location>
        <topology evidence="2">Multi-pass membrane protein</topology>
    </subcellularLocation>
</comment>
<evidence type="ECO:0000256" key="8">
    <source>
        <dbReference type="ARBA" id="ARBA00022741"/>
    </source>
</evidence>
<dbReference type="InterPro" id="IPR004358">
    <property type="entry name" value="Sig_transdc_His_kin-like_C"/>
</dbReference>
<evidence type="ECO:0000256" key="2">
    <source>
        <dbReference type="ARBA" id="ARBA00004651"/>
    </source>
</evidence>
<dbReference type="InterPro" id="IPR005467">
    <property type="entry name" value="His_kinase_dom"/>
</dbReference>
<keyword evidence="9 15" id="KW-0418">Kinase</keyword>
<feature type="transmembrane region" description="Helical" evidence="13">
    <location>
        <begin position="310"/>
        <end position="330"/>
    </location>
</feature>
<evidence type="ECO:0000256" key="4">
    <source>
        <dbReference type="ARBA" id="ARBA00022475"/>
    </source>
</evidence>
<keyword evidence="12" id="KW-0902">Two-component regulatory system</keyword>
<dbReference type="SUPFAM" id="SSF55874">
    <property type="entry name" value="ATPase domain of HSP90 chaperone/DNA topoisomerase II/histidine kinase"/>
    <property type="match status" value="1"/>
</dbReference>
<dbReference type="Gene3D" id="1.10.287.130">
    <property type="match status" value="1"/>
</dbReference>
<dbReference type="SUPFAM" id="SSF47384">
    <property type="entry name" value="Homodimeric domain of signal transducing histidine kinase"/>
    <property type="match status" value="1"/>
</dbReference>
<evidence type="ECO:0000256" key="6">
    <source>
        <dbReference type="ARBA" id="ARBA00022679"/>
    </source>
</evidence>
<comment type="catalytic activity">
    <reaction evidence="1">
        <text>ATP + protein L-histidine = ADP + protein N-phospho-L-histidine.</text>
        <dbReference type="EC" id="2.7.13.3"/>
    </reaction>
</comment>
<dbReference type="SMART" id="SM00387">
    <property type="entry name" value="HATPase_c"/>
    <property type="match status" value="1"/>
</dbReference>
<dbReference type="InterPro" id="IPR036097">
    <property type="entry name" value="HisK_dim/P_sf"/>
</dbReference>
<protein>
    <recommendedName>
        <fullName evidence="3">histidine kinase</fullName>
        <ecNumber evidence="3">2.7.13.3</ecNumber>
    </recommendedName>
</protein>
<dbReference type="PRINTS" id="PR00344">
    <property type="entry name" value="BCTRLSENSOR"/>
</dbReference>
<evidence type="ECO:0000256" key="10">
    <source>
        <dbReference type="ARBA" id="ARBA00022840"/>
    </source>
</evidence>
<dbReference type="PANTHER" id="PTHR43065:SF46">
    <property type="entry name" value="C4-DICARBOXYLATE TRANSPORT SENSOR PROTEIN DCTB"/>
    <property type="match status" value="1"/>
</dbReference>
<dbReference type="Gene3D" id="3.30.450.20">
    <property type="entry name" value="PAS domain"/>
    <property type="match status" value="2"/>
</dbReference>
<evidence type="ECO:0000256" key="5">
    <source>
        <dbReference type="ARBA" id="ARBA00022553"/>
    </source>
</evidence>
<dbReference type="Proteomes" id="UP001187221">
    <property type="component" value="Unassembled WGS sequence"/>
</dbReference>
<dbReference type="SUPFAM" id="SSF103190">
    <property type="entry name" value="Sensory domain-like"/>
    <property type="match status" value="1"/>
</dbReference>
<gene>
    <name evidence="15" type="ORF">NUTIK01_09800</name>
</gene>
<dbReference type="InterPro" id="IPR003661">
    <property type="entry name" value="HisK_dim/P_dom"/>
</dbReference>
<evidence type="ECO:0000313" key="16">
    <source>
        <dbReference type="Proteomes" id="UP001187221"/>
    </source>
</evidence>
<dbReference type="InterPro" id="IPR036890">
    <property type="entry name" value="HATPase_C_sf"/>
</dbReference>
<dbReference type="EMBL" id="BTFW01000001">
    <property type="protein sequence ID" value="GMM60203.1"/>
    <property type="molecule type" value="Genomic_DNA"/>
</dbReference>
<keyword evidence="4" id="KW-1003">Cell membrane</keyword>
<dbReference type="SMART" id="SM00388">
    <property type="entry name" value="HisKA"/>
    <property type="match status" value="1"/>
</dbReference>